<comment type="subcellular location">
    <subcellularLocation>
        <location evidence="2">Cytoplasm</location>
    </subcellularLocation>
    <subcellularLocation>
        <location evidence="1">Nucleus</location>
    </subcellularLocation>
</comment>
<evidence type="ECO:0000256" key="2">
    <source>
        <dbReference type="ARBA" id="ARBA00004496"/>
    </source>
</evidence>
<dbReference type="InterPro" id="IPR001494">
    <property type="entry name" value="Importin-beta_N"/>
</dbReference>
<dbReference type="GO" id="GO:0005829">
    <property type="term" value="C:cytosol"/>
    <property type="evidence" value="ECO:0007669"/>
    <property type="project" value="TreeGrafter"/>
</dbReference>
<dbReference type="GeneTree" id="ENSGT00940000158848"/>
<feature type="compositionally biased region" description="Acidic residues" evidence="8">
    <location>
        <begin position="921"/>
        <end position="939"/>
    </location>
</feature>
<organism evidence="10 11">
    <name type="scientific">Electrophorus electricus</name>
    <name type="common">Electric eel</name>
    <name type="synonym">Gymnotus electricus</name>
    <dbReference type="NCBI Taxonomy" id="8005"/>
    <lineage>
        <taxon>Eukaryota</taxon>
        <taxon>Metazoa</taxon>
        <taxon>Chordata</taxon>
        <taxon>Craniata</taxon>
        <taxon>Vertebrata</taxon>
        <taxon>Euteleostomi</taxon>
        <taxon>Actinopterygii</taxon>
        <taxon>Neopterygii</taxon>
        <taxon>Teleostei</taxon>
        <taxon>Ostariophysi</taxon>
        <taxon>Gymnotiformes</taxon>
        <taxon>Gymnotoidei</taxon>
        <taxon>Gymnotidae</taxon>
        <taxon>Electrophorus</taxon>
    </lineage>
</organism>
<accession>A0A4W4E9M2</accession>
<evidence type="ECO:0000256" key="3">
    <source>
        <dbReference type="ARBA" id="ARBA00007991"/>
    </source>
</evidence>
<reference evidence="11" key="2">
    <citation type="journal article" date="2017" name="Sci. Adv.">
        <title>A tail of two voltages: Proteomic comparison of the three electric organs of the electric eel.</title>
        <authorList>
            <person name="Traeger L.L."/>
            <person name="Sabat G."/>
            <person name="Barrett-Wilt G.A."/>
            <person name="Wells G.B."/>
            <person name="Sussman M.R."/>
        </authorList>
    </citation>
    <scope>NUCLEOTIDE SEQUENCE [LARGE SCALE GENOMIC DNA]</scope>
</reference>
<reference evidence="10" key="5">
    <citation type="submission" date="2025-09" db="UniProtKB">
        <authorList>
            <consortium name="Ensembl"/>
        </authorList>
    </citation>
    <scope>IDENTIFICATION</scope>
</reference>
<dbReference type="Proteomes" id="UP000314983">
    <property type="component" value="Chromosome 7"/>
</dbReference>
<feature type="domain" description="Importin N-terminal" evidence="9">
    <location>
        <begin position="22"/>
        <end position="102"/>
    </location>
</feature>
<reference evidence="10" key="4">
    <citation type="submission" date="2025-08" db="UniProtKB">
        <authorList>
            <consortium name="Ensembl"/>
        </authorList>
    </citation>
    <scope>IDENTIFICATION</scope>
</reference>
<dbReference type="InterPro" id="IPR058669">
    <property type="entry name" value="TPR_IPO7/11-like"/>
</dbReference>
<dbReference type="Pfam" id="PF08506">
    <property type="entry name" value="Cse1"/>
    <property type="match status" value="1"/>
</dbReference>
<dbReference type="SMART" id="SM00913">
    <property type="entry name" value="IBN_N"/>
    <property type="match status" value="1"/>
</dbReference>
<dbReference type="Ensembl" id="ENSEEET00000008699.2">
    <property type="protein sequence ID" value="ENSEEEP00000008592.2"/>
    <property type="gene ID" value="ENSEEEG00000004445.2"/>
</dbReference>
<dbReference type="Pfam" id="PF03810">
    <property type="entry name" value="IBN_N"/>
    <property type="match status" value="1"/>
</dbReference>
<evidence type="ECO:0000256" key="1">
    <source>
        <dbReference type="ARBA" id="ARBA00004123"/>
    </source>
</evidence>
<dbReference type="Gene3D" id="1.25.10.10">
    <property type="entry name" value="Leucine-rich Repeat Variant"/>
    <property type="match status" value="1"/>
</dbReference>
<comment type="similarity">
    <text evidence="3">Belongs to the importin beta family.</text>
</comment>
<keyword evidence="11" id="KW-1185">Reference proteome</keyword>
<dbReference type="FunFam" id="1.25.10.10:FF:000053">
    <property type="entry name" value="Importin 7"/>
    <property type="match status" value="1"/>
</dbReference>
<feature type="compositionally biased region" description="Gly residues" evidence="8">
    <location>
        <begin position="1027"/>
        <end position="1038"/>
    </location>
</feature>
<reference evidence="10" key="3">
    <citation type="submission" date="2020-05" db="EMBL/GenBank/DDBJ databases">
        <title>Electrophorus electricus (electric eel) genome, fEleEle1, primary haplotype.</title>
        <authorList>
            <person name="Myers G."/>
            <person name="Meyer A."/>
            <person name="Fedrigo O."/>
            <person name="Formenti G."/>
            <person name="Rhie A."/>
            <person name="Tracey A."/>
            <person name="Sims Y."/>
            <person name="Jarvis E.D."/>
        </authorList>
    </citation>
    <scope>NUCLEOTIDE SEQUENCE [LARGE SCALE GENOMIC DNA]</scope>
</reference>
<gene>
    <name evidence="10" type="primary">IPO8</name>
</gene>
<evidence type="ECO:0000313" key="11">
    <source>
        <dbReference type="Proteomes" id="UP000314983"/>
    </source>
</evidence>
<feature type="region of interest" description="Disordered" evidence="8">
    <location>
        <begin position="995"/>
        <end position="1062"/>
    </location>
</feature>
<dbReference type="GO" id="GO:0006606">
    <property type="term" value="P:protein import into nucleus"/>
    <property type="evidence" value="ECO:0007669"/>
    <property type="project" value="TreeGrafter"/>
</dbReference>
<feature type="compositionally biased region" description="Basic residues" evidence="8">
    <location>
        <begin position="1052"/>
        <end position="1062"/>
    </location>
</feature>
<evidence type="ECO:0000259" key="9">
    <source>
        <dbReference type="PROSITE" id="PS50166"/>
    </source>
</evidence>
<evidence type="ECO:0000256" key="7">
    <source>
        <dbReference type="ARBA" id="ARBA00023242"/>
    </source>
</evidence>
<reference evidence="11" key="1">
    <citation type="journal article" date="2014" name="Science">
        <title>Nonhuman genetics. Genomic basis for the convergent evolution of electric organs.</title>
        <authorList>
            <person name="Gallant J.R."/>
            <person name="Traeger L.L."/>
            <person name="Volkening J.D."/>
            <person name="Moffett H."/>
            <person name="Chen P.H."/>
            <person name="Novina C.D."/>
            <person name="Phillips G.N.Jr."/>
            <person name="Anand R."/>
            <person name="Wells G.B."/>
            <person name="Pinch M."/>
            <person name="Guth R."/>
            <person name="Unguez G.A."/>
            <person name="Albert J.S."/>
            <person name="Zakon H.H."/>
            <person name="Samanta M.P."/>
            <person name="Sussman M.R."/>
        </authorList>
    </citation>
    <scope>NUCLEOTIDE SEQUENCE [LARGE SCALE GENOMIC DNA]</scope>
</reference>
<dbReference type="AlphaFoldDB" id="A0A4W4E9M2"/>
<dbReference type="InterPro" id="IPR011989">
    <property type="entry name" value="ARM-like"/>
</dbReference>
<name>A0A4W4E9M2_ELEEL</name>
<keyword evidence="5" id="KW-0963">Cytoplasm</keyword>
<proteinExistence type="inferred from homology"/>
<evidence type="ECO:0000256" key="4">
    <source>
        <dbReference type="ARBA" id="ARBA00022448"/>
    </source>
</evidence>
<dbReference type="InterPro" id="IPR013713">
    <property type="entry name" value="XPO2_central"/>
</dbReference>
<keyword evidence="7" id="KW-0539">Nucleus</keyword>
<dbReference type="PANTHER" id="PTHR10997">
    <property type="entry name" value="IMPORTIN-7, 8, 11"/>
    <property type="match status" value="1"/>
</dbReference>
<evidence type="ECO:0000256" key="6">
    <source>
        <dbReference type="ARBA" id="ARBA00022927"/>
    </source>
</evidence>
<feature type="compositionally biased region" description="Polar residues" evidence="8">
    <location>
        <begin position="997"/>
        <end position="1006"/>
    </location>
</feature>
<feature type="region of interest" description="Disordered" evidence="8">
    <location>
        <begin position="883"/>
        <end position="939"/>
    </location>
</feature>
<dbReference type="Pfam" id="PF25758">
    <property type="entry name" value="TPR_IPO11"/>
    <property type="match status" value="1"/>
</dbReference>
<evidence type="ECO:0000313" key="10">
    <source>
        <dbReference type="Ensembl" id="ENSEEEP00000008592.2"/>
    </source>
</evidence>
<dbReference type="PANTHER" id="PTHR10997:SF26">
    <property type="entry name" value="IMPORTIN-8"/>
    <property type="match status" value="1"/>
</dbReference>
<evidence type="ECO:0000256" key="8">
    <source>
        <dbReference type="SAM" id="MobiDB-lite"/>
    </source>
</evidence>
<dbReference type="SUPFAM" id="SSF48371">
    <property type="entry name" value="ARM repeat"/>
    <property type="match status" value="1"/>
</dbReference>
<evidence type="ECO:0000256" key="5">
    <source>
        <dbReference type="ARBA" id="ARBA00022490"/>
    </source>
</evidence>
<feature type="compositionally biased region" description="Acidic residues" evidence="8">
    <location>
        <begin position="890"/>
        <end position="905"/>
    </location>
</feature>
<dbReference type="PROSITE" id="PS50166">
    <property type="entry name" value="IMPORTIN_B_NT"/>
    <property type="match status" value="1"/>
</dbReference>
<keyword evidence="4" id="KW-0813">Transport</keyword>
<keyword evidence="6" id="KW-0653">Protein transport</keyword>
<sequence>MDPNRIIQALKGTIDPSLRIAAEGELNQSYKIINFAPTLLQIIVSEQVEFPVRQAAAIYLKNMVSQYWQDREPSLGEVVFPFNIHENDRGQIRNNMVEAIIQCPESIRAQLTVCLRAIIKHDFPGRWTGIVDKISVYLQSQNSGSWYGSLLALYQLVKTYEFRKAEERAPLLAAMQLFLPRIQQLLSQLLPDATVFSVLIQKQILKIFHALVQYSLPLQLLSNTVMTQWMEILRAVVDREVPPETLEVDEDDRPELVWWKCKKWAMHILTRLFERYGSPGNVTKEYFEFADFFLKTYAVGIQQVMLKVVEQHRQKLYVSARVLQQVLSYLTQCLYHSLTWKAMKPHMQTVAQDDVVFPLMCYKDEDEKLWQEDPYEYIRMKFNMYDDHVFPATAAQTLLCKASRMRREVLPQMMEFCHQILVDPNIDPRRKDGALHVIGALADPLLKKRVYRDQMELLLQNYVFPLLNSSLGYLRARSCWVLHCFSTLKFHNELVLRNAVELVKQDLIADQEMPVKVEAAIALQTLVSNQEQAKIYIRPFIRPVMHELLHVIKETENDDLTSVIQKMICEYNQEVALIAVDMTQNLAEIFSKVLQSEEYEESEDKTVMALGILSTIDTILTVMEDHKEISPQLEGICLQVIGLVVQKPIIEFYEEILSLAFGLTCQTISPQMWQLLGVLYDVFQHDCFDYFTDMMPLLHNYVTVDTDTLLSTPKHLEVIYTMCKKVLTSDAGEDAECHAAKLLEVIILRRRGRCIPLFVEAVLERLTRGVKSTELRTMCLQVAIAALYYSPALLMHTLESMRFPHCTEPITAQFINQWMSDTEFFLGLHDRKMCIIGLSLLMEASGRPAVVERVAAQIIPSILLLFLGLKHIYASRVLAKPEQLSRAQGADEDEDEEIPSDEDEVGEKGSGVQPASTPSGNDDEDEDDEDDDYWDDDGLEGTALEEYSTPLDYDNGEDEYLFFSASLLRISDVNWYQSLTQSLSDDQKKQLQEIYSLAQQRKSTGGKSLHVSPSMPNGELPRPGREGTWGGGGAGREGGTPSQDSGGLPKSCRTRTSGRRGG</sequence>
<dbReference type="GO" id="GO:0005635">
    <property type="term" value="C:nuclear envelope"/>
    <property type="evidence" value="ECO:0007669"/>
    <property type="project" value="TreeGrafter"/>
</dbReference>
<dbReference type="InterPro" id="IPR016024">
    <property type="entry name" value="ARM-type_fold"/>
</dbReference>
<dbReference type="GO" id="GO:0031267">
    <property type="term" value="F:small GTPase binding"/>
    <property type="evidence" value="ECO:0007669"/>
    <property type="project" value="InterPro"/>
</dbReference>
<protein>
    <recommendedName>
        <fullName evidence="9">Importin N-terminal domain-containing protein</fullName>
    </recommendedName>
</protein>